<dbReference type="SMART" id="SM00382">
    <property type="entry name" value="AAA"/>
    <property type="match status" value="1"/>
</dbReference>
<dbReference type="GO" id="GO:0016887">
    <property type="term" value="F:ATP hydrolysis activity"/>
    <property type="evidence" value="ECO:0007669"/>
    <property type="project" value="InterPro"/>
</dbReference>
<proteinExistence type="predicted"/>
<dbReference type="Proteomes" id="UP000427769">
    <property type="component" value="Chromosome"/>
</dbReference>
<dbReference type="InterPro" id="IPR049945">
    <property type="entry name" value="AAA_22"/>
</dbReference>
<dbReference type="Pfam" id="PF13401">
    <property type="entry name" value="AAA_22"/>
    <property type="match status" value="1"/>
</dbReference>
<protein>
    <recommendedName>
        <fullName evidence="2">AAA+ ATPase domain-containing protein</fullName>
    </recommendedName>
</protein>
<feature type="region of interest" description="Disordered" evidence="1">
    <location>
        <begin position="371"/>
        <end position="649"/>
    </location>
</feature>
<dbReference type="PANTHER" id="PTHR35894:SF1">
    <property type="entry name" value="PHOSPHORIBULOKINASE _ URIDINE KINASE FAMILY"/>
    <property type="match status" value="1"/>
</dbReference>
<evidence type="ECO:0000313" key="3">
    <source>
        <dbReference type="EMBL" id="BBO75666.1"/>
    </source>
</evidence>
<keyword evidence="4" id="KW-1185">Reference proteome</keyword>
<evidence type="ECO:0000259" key="2">
    <source>
        <dbReference type="SMART" id="SM00382"/>
    </source>
</evidence>
<feature type="compositionally biased region" description="Polar residues" evidence="1">
    <location>
        <begin position="485"/>
        <end position="497"/>
    </location>
</feature>
<sequence>MYLRHYHLEKKPFDLAPNPTFLWLGEKHNEALSTLKYGVFSDMGFLLLTGDVGVGKTALIHRLISEIDPATIVAFITDPGVSIHDFFRLLYNEYKIDKEFRNKAEFLIEFEKFLRRSDQENKSVLLIVDEAQRLSHKLLDEIRVLSNIERNDRKLINIFFVGQPEFIDLVTDNKNRAIRQRIAINYHIQALNEDETGQYITHRLKVAGAVQPIFTPDAFSEIFRLTDGYPRAINILCNHALIEGYASGIQTIDAETVRKCKQDVNIRSGKTVKHTDVQRSPKPVLREKMPHPADRSTARWVSPWLLAGILVAAVTAYYFLRFEPHWTNRNNTQTQIAESIRPPEKITEIETLPTPEKIEIFVSAPKIEKIDHSKEANVKDRPASSDQPQPMIIARATSPPVSSPKEPAETVPPSIAAPASPPEWSNWPDAGKQGKRSYGYDGQETLDNRTEDATGDTTATDQSVTSLEDDGQQTFSEKKIEGYSGKTTQDNRGSNLQDELPLQKEVPKPETSAAKEKPKDEDEPPTPIKATIENLTAQLPADHKNDSQSFQSDEPVPPSTGIIALAGSQTKAPKNNITPSENAAVKPDSATAKEKNADASSTTKPRSEHQEQSSSLALKEGSLKPAAVDQTPSPETAAPEKLPPVNLPETTMASKSDALLERPTNRSGAGSAPVEEPDVNLMEDRLRSFLNLYCSTYAEKNLDGFTSFFTANALENGKPFESLLPKYKRNFTYIDKIQYQIELQQFTYDKSEKIVKIEGDFFLKWLPSGKNWRENSGKIFMDLQKNGSTFLVQRLNYFGHHSQKK</sequence>
<dbReference type="InterPro" id="IPR027417">
    <property type="entry name" value="P-loop_NTPase"/>
</dbReference>
<dbReference type="InterPro" id="IPR003593">
    <property type="entry name" value="AAA+_ATPase"/>
</dbReference>
<evidence type="ECO:0000256" key="1">
    <source>
        <dbReference type="SAM" id="MobiDB-lite"/>
    </source>
</evidence>
<dbReference type="AlphaFoldDB" id="A0A5K7Z1W0"/>
<feature type="region of interest" description="Disordered" evidence="1">
    <location>
        <begin position="656"/>
        <end position="675"/>
    </location>
</feature>
<feature type="compositionally biased region" description="Basic and acidic residues" evidence="1">
    <location>
        <begin position="371"/>
        <end position="383"/>
    </location>
</feature>
<dbReference type="PANTHER" id="PTHR35894">
    <property type="entry name" value="GENERAL SECRETION PATHWAY PROTEIN A-RELATED"/>
    <property type="match status" value="1"/>
</dbReference>
<dbReference type="InterPro" id="IPR052026">
    <property type="entry name" value="ExeA_AAA_ATPase_DNA-bind"/>
</dbReference>
<reference evidence="3 4" key="1">
    <citation type="submission" date="2019-11" db="EMBL/GenBank/DDBJ databases">
        <title>Comparative genomics of hydrocarbon-degrading Desulfosarcina strains.</title>
        <authorList>
            <person name="Watanabe M."/>
            <person name="Kojima H."/>
            <person name="Fukui M."/>
        </authorList>
    </citation>
    <scope>NUCLEOTIDE SEQUENCE [LARGE SCALE GENOMIC DNA]</scope>
    <source>
        <strain evidence="3 4">PP31</strain>
    </source>
</reference>
<feature type="compositionally biased region" description="Polar residues" evidence="1">
    <location>
        <begin position="567"/>
        <end position="581"/>
    </location>
</feature>
<gene>
    <name evidence="3" type="ORF">DSCW_30830</name>
</gene>
<organism evidence="3 4">
    <name type="scientific">Desulfosarcina widdelii</name>
    <dbReference type="NCBI Taxonomy" id="947919"/>
    <lineage>
        <taxon>Bacteria</taxon>
        <taxon>Pseudomonadati</taxon>
        <taxon>Thermodesulfobacteriota</taxon>
        <taxon>Desulfobacteria</taxon>
        <taxon>Desulfobacterales</taxon>
        <taxon>Desulfosarcinaceae</taxon>
        <taxon>Desulfosarcina</taxon>
    </lineage>
</organism>
<dbReference type="EMBL" id="AP021875">
    <property type="protein sequence ID" value="BBO75666.1"/>
    <property type="molecule type" value="Genomic_DNA"/>
</dbReference>
<feature type="region of interest" description="Disordered" evidence="1">
    <location>
        <begin position="272"/>
        <end position="291"/>
    </location>
</feature>
<dbReference type="Gene3D" id="3.40.50.300">
    <property type="entry name" value="P-loop containing nucleotide triphosphate hydrolases"/>
    <property type="match status" value="1"/>
</dbReference>
<feature type="compositionally biased region" description="Basic and acidic residues" evidence="1">
    <location>
        <begin position="501"/>
        <end position="520"/>
    </location>
</feature>
<feature type="domain" description="AAA+ ATPase" evidence="2">
    <location>
        <begin position="42"/>
        <end position="194"/>
    </location>
</feature>
<dbReference type="RefSeq" id="WP_155304566.1">
    <property type="nucleotide sequence ID" value="NZ_AP021875.1"/>
</dbReference>
<dbReference type="CDD" id="cd00009">
    <property type="entry name" value="AAA"/>
    <property type="match status" value="1"/>
</dbReference>
<evidence type="ECO:0000313" key="4">
    <source>
        <dbReference type="Proteomes" id="UP000427769"/>
    </source>
</evidence>
<feature type="compositionally biased region" description="Basic and acidic residues" evidence="1">
    <location>
        <begin position="273"/>
        <end position="291"/>
    </location>
</feature>
<dbReference type="OrthoDB" id="9779230at2"/>
<dbReference type="SUPFAM" id="SSF52540">
    <property type="entry name" value="P-loop containing nucleoside triphosphate hydrolases"/>
    <property type="match status" value="1"/>
</dbReference>
<dbReference type="KEGG" id="dwd:DSCW_30830"/>
<accession>A0A5K7Z1W0</accession>
<name>A0A5K7Z1W0_9BACT</name>